<evidence type="ECO:0000256" key="4">
    <source>
        <dbReference type="ARBA" id="ARBA00022989"/>
    </source>
</evidence>
<dbReference type="EMBL" id="JACHHJ010000001">
    <property type="protein sequence ID" value="MBB6449420.1"/>
    <property type="molecule type" value="Genomic_DNA"/>
</dbReference>
<evidence type="ECO:0000256" key="6">
    <source>
        <dbReference type="SAM" id="MobiDB-lite"/>
    </source>
</evidence>
<gene>
    <name evidence="8" type="ORF">HNR44_001369</name>
</gene>
<keyword evidence="5 7" id="KW-0472">Membrane</keyword>
<dbReference type="Pfam" id="PF03626">
    <property type="entry name" value="COX4_pro"/>
    <property type="match status" value="1"/>
</dbReference>
<protein>
    <submittedName>
        <fullName evidence="8">Cytochrome c oxidase subunit 4</fullName>
    </submittedName>
</protein>
<evidence type="ECO:0000313" key="8">
    <source>
        <dbReference type="EMBL" id="MBB6449420.1"/>
    </source>
</evidence>
<keyword evidence="3 7" id="KW-0812">Transmembrane</keyword>
<evidence type="ECO:0000256" key="1">
    <source>
        <dbReference type="ARBA" id="ARBA00004651"/>
    </source>
</evidence>
<comment type="caution">
    <text evidence="8">The sequence shown here is derived from an EMBL/GenBank/DDBJ whole genome shotgun (WGS) entry which is preliminary data.</text>
</comment>
<dbReference type="GO" id="GO:0005886">
    <property type="term" value="C:plasma membrane"/>
    <property type="evidence" value="ECO:0007669"/>
    <property type="project" value="UniProtKB-SubCell"/>
</dbReference>
<comment type="subcellular location">
    <subcellularLocation>
        <location evidence="1">Cell membrane</location>
        <topology evidence="1">Multi-pass membrane protein</topology>
    </subcellularLocation>
</comment>
<name>A0A841PKX3_9BACL</name>
<evidence type="ECO:0000256" key="5">
    <source>
        <dbReference type="ARBA" id="ARBA00023136"/>
    </source>
</evidence>
<dbReference type="RefSeq" id="WP_184403306.1">
    <property type="nucleotide sequence ID" value="NZ_JACHHJ010000001.1"/>
</dbReference>
<accession>A0A841PKX3</accession>
<feature type="transmembrane region" description="Helical" evidence="7">
    <location>
        <begin position="28"/>
        <end position="46"/>
    </location>
</feature>
<keyword evidence="2" id="KW-1003">Cell membrane</keyword>
<keyword evidence="9" id="KW-1185">Reference proteome</keyword>
<evidence type="ECO:0000256" key="7">
    <source>
        <dbReference type="SAM" id="Phobius"/>
    </source>
</evidence>
<evidence type="ECO:0000313" key="9">
    <source>
        <dbReference type="Proteomes" id="UP000568839"/>
    </source>
</evidence>
<reference evidence="8 9" key="1">
    <citation type="submission" date="2020-08" db="EMBL/GenBank/DDBJ databases">
        <title>Genomic Encyclopedia of Type Strains, Phase IV (KMG-IV): sequencing the most valuable type-strain genomes for metagenomic binning, comparative biology and taxonomic classification.</title>
        <authorList>
            <person name="Goeker M."/>
        </authorList>
    </citation>
    <scope>NUCLEOTIDE SEQUENCE [LARGE SCALE GENOMIC DNA]</scope>
    <source>
        <strain evidence="8 9">DSM 21769</strain>
    </source>
</reference>
<dbReference type="AlphaFoldDB" id="A0A841PKX3"/>
<organism evidence="8 9">
    <name type="scientific">Geomicrobium halophilum</name>
    <dbReference type="NCBI Taxonomy" id="549000"/>
    <lineage>
        <taxon>Bacteria</taxon>
        <taxon>Bacillati</taxon>
        <taxon>Bacillota</taxon>
        <taxon>Bacilli</taxon>
        <taxon>Bacillales</taxon>
        <taxon>Geomicrobium</taxon>
    </lineage>
</organism>
<dbReference type="InterPro" id="IPR005171">
    <property type="entry name" value="Cyt_c_oxidase_su4_prok"/>
</dbReference>
<proteinExistence type="predicted"/>
<feature type="transmembrane region" description="Helical" evidence="7">
    <location>
        <begin position="89"/>
        <end position="112"/>
    </location>
</feature>
<feature type="region of interest" description="Disordered" evidence="6">
    <location>
        <begin position="1"/>
        <end position="21"/>
    </location>
</feature>
<dbReference type="Proteomes" id="UP000568839">
    <property type="component" value="Unassembled WGS sequence"/>
</dbReference>
<sequence length="114" mass="12897">MAEDMEQPFEKSSMSNEEKRKINREQRVQMIAFAVMIGLTLLAFIAAGSDMLPGTFTIPFILLLAVVQLFLQLYYFMHLKDKDHGWPNSFMISGLVLTAPTIVALMLLIGIVKF</sequence>
<keyword evidence="4 7" id="KW-1133">Transmembrane helix</keyword>
<evidence type="ECO:0000256" key="3">
    <source>
        <dbReference type="ARBA" id="ARBA00022692"/>
    </source>
</evidence>
<feature type="transmembrane region" description="Helical" evidence="7">
    <location>
        <begin position="58"/>
        <end position="77"/>
    </location>
</feature>
<evidence type="ECO:0000256" key="2">
    <source>
        <dbReference type="ARBA" id="ARBA00022475"/>
    </source>
</evidence>